<dbReference type="EMBL" id="PJCJ01000003">
    <property type="protein sequence ID" value="PLV15683.1"/>
    <property type="molecule type" value="Genomic_DNA"/>
</dbReference>
<name>A0ABX4U7V8_PSEDL</name>
<comment type="caution">
    <text evidence="2">The sequence shown here is derived from an EMBL/GenBank/DDBJ whole genome shotgun (WGS) entry which is preliminary data.</text>
</comment>
<gene>
    <name evidence="2" type="ORF">CXG47_07580</name>
</gene>
<dbReference type="Proteomes" id="UP000234744">
    <property type="component" value="Unassembled WGS sequence"/>
</dbReference>
<feature type="region of interest" description="Disordered" evidence="1">
    <location>
        <begin position="60"/>
        <end position="88"/>
    </location>
</feature>
<protein>
    <submittedName>
        <fullName evidence="2">Uncharacterized protein</fullName>
    </submittedName>
</protein>
<accession>A0ABX4U7V8</accession>
<evidence type="ECO:0000256" key="1">
    <source>
        <dbReference type="SAM" id="MobiDB-lite"/>
    </source>
</evidence>
<sequence>MEGLPATAATALRVQAADPGVSCRASARYVCQLIYRLCRPFRGLARSHRYCTVLKSCGVPVGAGKPAKGPAQATPTSPDNRPQPCPPS</sequence>
<evidence type="ECO:0000313" key="3">
    <source>
        <dbReference type="Proteomes" id="UP000234744"/>
    </source>
</evidence>
<feature type="compositionally biased region" description="Low complexity" evidence="1">
    <location>
        <begin position="60"/>
        <end position="76"/>
    </location>
</feature>
<organism evidence="2 3">
    <name type="scientific">Pseudomonas plecoglossicida</name>
    <dbReference type="NCBI Taxonomy" id="70775"/>
    <lineage>
        <taxon>Bacteria</taxon>
        <taxon>Pseudomonadati</taxon>
        <taxon>Pseudomonadota</taxon>
        <taxon>Gammaproteobacteria</taxon>
        <taxon>Pseudomonadales</taxon>
        <taxon>Pseudomonadaceae</taxon>
        <taxon>Pseudomonas</taxon>
    </lineage>
</organism>
<evidence type="ECO:0000313" key="2">
    <source>
        <dbReference type="EMBL" id="PLV15683.1"/>
    </source>
</evidence>
<keyword evidence="3" id="KW-1185">Reference proteome</keyword>
<proteinExistence type="predicted"/>
<reference evidence="2 3" key="1">
    <citation type="submission" date="2017-12" db="EMBL/GenBank/DDBJ databases">
        <title>Detection of the carbapenemase gene blaVIM-5 in members of the Pseudomonas putida group isolated from polluted Nigerian wetlands.</title>
        <authorList>
            <person name="Adelowo O."/>
            <person name="Vollmers J."/>
            <person name="Maeusezahl I."/>
            <person name="Kaster A.-K."/>
            <person name="Mueller J.A."/>
        </authorList>
    </citation>
    <scope>NUCLEOTIDE SEQUENCE [LARGE SCALE GENOMIC DNA]</scope>
    <source>
        <strain evidence="2 3">MR69</strain>
    </source>
</reference>